<dbReference type="PANTHER" id="PTHR33198">
    <property type="entry name" value="ANK_REP_REGION DOMAIN-CONTAINING PROTEIN-RELATED"/>
    <property type="match status" value="1"/>
</dbReference>
<reference evidence="2" key="1">
    <citation type="journal article" date="2016" name="Gigascience">
        <title>De novo construction of an expanded transcriptome assembly for the western tarnished plant bug, Lygus hesperus.</title>
        <authorList>
            <person name="Tassone E.E."/>
            <person name="Geib S.M."/>
            <person name="Hall B."/>
            <person name="Fabrick J.A."/>
            <person name="Brent C.S."/>
            <person name="Hull J.J."/>
        </authorList>
    </citation>
    <scope>NUCLEOTIDE SEQUENCE</scope>
</reference>
<sequence length="249" mass="28780">FLIATKKKKENDEVKIATLLNQLGCRGVEIFNTLRNDAIIKLQKVAEDDAALKKAEENALTKYDEVIEAFTKYFAPKKNILHERCKFHKVKFTGQSLTEFVTELKTAAATCEFADRDEMIRDRLVAEVTDGHLLNKMLDEGGELTLERAVELCKRYEMRKKEISDFRNEKKDEQQVDALRKKDKTQQGRPSTSKQMKKRSEHVNLENRKYLCKKCNFEHNAFNCPAYGKNCNNCNGKNHYASCCPEKKS</sequence>
<dbReference type="AlphaFoldDB" id="A0A146LKY2"/>
<gene>
    <name evidence="2" type="ORF">g.74528</name>
</gene>
<name>A0A146LKY2_LYGHE</name>
<feature type="compositionally biased region" description="Basic and acidic residues" evidence="1">
    <location>
        <begin position="165"/>
        <end position="186"/>
    </location>
</feature>
<accession>A0A146LKY2</accession>
<protein>
    <recommendedName>
        <fullName evidence="3">Tick transposon</fullName>
    </recommendedName>
</protein>
<proteinExistence type="predicted"/>
<organism evidence="2">
    <name type="scientific">Lygus hesperus</name>
    <name type="common">Western plant bug</name>
    <dbReference type="NCBI Taxonomy" id="30085"/>
    <lineage>
        <taxon>Eukaryota</taxon>
        <taxon>Metazoa</taxon>
        <taxon>Ecdysozoa</taxon>
        <taxon>Arthropoda</taxon>
        <taxon>Hexapoda</taxon>
        <taxon>Insecta</taxon>
        <taxon>Pterygota</taxon>
        <taxon>Neoptera</taxon>
        <taxon>Paraneoptera</taxon>
        <taxon>Hemiptera</taxon>
        <taxon>Heteroptera</taxon>
        <taxon>Panheteroptera</taxon>
        <taxon>Cimicomorpha</taxon>
        <taxon>Miridae</taxon>
        <taxon>Mirini</taxon>
        <taxon>Lygus</taxon>
    </lineage>
</organism>
<evidence type="ECO:0000256" key="1">
    <source>
        <dbReference type="SAM" id="MobiDB-lite"/>
    </source>
</evidence>
<dbReference type="PANTHER" id="PTHR33198:SF20">
    <property type="entry name" value="RETROTRANSPOSON GAG DOMAIN-CONTAINING PROTEIN"/>
    <property type="match status" value="1"/>
</dbReference>
<feature type="region of interest" description="Disordered" evidence="1">
    <location>
        <begin position="165"/>
        <end position="201"/>
    </location>
</feature>
<evidence type="ECO:0000313" key="2">
    <source>
        <dbReference type="EMBL" id="JAQ07407.1"/>
    </source>
</evidence>
<dbReference type="EMBL" id="GDHC01011222">
    <property type="protein sequence ID" value="JAQ07407.1"/>
    <property type="molecule type" value="Transcribed_RNA"/>
</dbReference>
<feature type="non-terminal residue" evidence="2">
    <location>
        <position position="1"/>
    </location>
</feature>
<evidence type="ECO:0008006" key="3">
    <source>
        <dbReference type="Google" id="ProtNLM"/>
    </source>
</evidence>
<feature type="non-terminal residue" evidence="2">
    <location>
        <position position="249"/>
    </location>
</feature>